<dbReference type="GO" id="GO:0006508">
    <property type="term" value="P:proteolysis"/>
    <property type="evidence" value="ECO:0007669"/>
    <property type="project" value="UniProtKB-KW"/>
</dbReference>
<comment type="pathway">
    <text evidence="9">Protein modification; lipoprotein biosynthesis (signal peptide cleavage).</text>
</comment>
<dbReference type="PRINTS" id="PR00781">
    <property type="entry name" value="LIPOSIGPTASE"/>
</dbReference>
<dbReference type="EMBL" id="DSTK01000019">
    <property type="protein sequence ID" value="HFK96944.1"/>
    <property type="molecule type" value="Genomic_DNA"/>
</dbReference>
<feature type="transmembrane region" description="Helical" evidence="9">
    <location>
        <begin position="92"/>
        <end position="109"/>
    </location>
</feature>
<dbReference type="GO" id="GO:0004190">
    <property type="term" value="F:aspartic-type endopeptidase activity"/>
    <property type="evidence" value="ECO:0007669"/>
    <property type="project" value="UniProtKB-UniRule"/>
</dbReference>
<evidence type="ECO:0000256" key="5">
    <source>
        <dbReference type="ARBA" id="ARBA00022750"/>
    </source>
</evidence>
<evidence type="ECO:0000256" key="10">
    <source>
        <dbReference type="RuleBase" id="RU004181"/>
    </source>
</evidence>
<sequence>MGLFRVALAVLALDLATKAWVLRTLPLYTQKEIIPGFFNLVHVRNTGVAFSFFAGTDSPWRVPVLAGLTLAALGVVFFLYRECRPEEKIKRFALGLIAGGASGNLVDRLRFGNVVDFLDFYIGPYHWPAFNVADTAVTLGAVLLAWSLFRTEKVPTPRL</sequence>
<comment type="caution">
    <text evidence="9">Lacks conserved residue(s) required for the propagation of feature annotation.</text>
</comment>
<evidence type="ECO:0000313" key="11">
    <source>
        <dbReference type="EMBL" id="HFK96944.1"/>
    </source>
</evidence>
<keyword evidence="2 9" id="KW-1003">Cell membrane</keyword>
<dbReference type="NCBIfam" id="TIGR00077">
    <property type="entry name" value="lspA"/>
    <property type="match status" value="1"/>
</dbReference>
<dbReference type="PANTHER" id="PTHR33695">
    <property type="entry name" value="LIPOPROTEIN SIGNAL PEPTIDASE"/>
    <property type="match status" value="1"/>
</dbReference>
<accession>A0A831ZRK2</accession>
<comment type="subcellular location">
    <subcellularLocation>
        <location evidence="9">Cell membrane</location>
        <topology evidence="9">Multi-pass membrane protein</topology>
    </subcellularLocation>
</comment>
<evidence type="ECO:0000256" key="7">
    <source>
        <dbReference type="ARBA" id="ARBA00022989"/>
    </source>
</evidence>
<keyword evidence="6 9" id="KW-0378">Hydrolase</keyword>
<dbReference type="AlphaFoldDB" id="A0A831ZRK2"/>
<gene>
    <name evidence="9 11" type="primary">lspA</name>
    <name evidence="11" type="ORF">ENS06_06410</name>
</gene>
<organism evidence="11">
    <name type="scientific">Desulfacinum infernum</name>
    <dbReference type="NCBI Taxonomy" id="35837"/>
    <lineage>
        <taxon>Bacteria</taxon>
        <taxon>Pseudomonadati</taxon>
        <taxon>Thermodesulfobacteriota</taxon>
        <taxon>Syntrophobacteria</taxon>
        <taxon>Syntrophobacterales</taxon>
        <taxon>Syntrophobacteraceae</taxon>
        <taxon>Desulfacinum</taxon>
    </lineage>
</organism>
<comment type="caution">
    <text evidence="11">The sequence shown here is derived from an EMBL/GenBank/DDBJ whole genome shotgun (WGS) entry which is preliminary data.</text>
</comment>
<feature type="active site" evidence="9">
    <location>
        <position position="116"/>
    </location>
</feature>
<comment type="similarity">
    <text evidence="1 9 10">Belongs to the peptidase A8 family.</text>
</comment>
<evidence type="ECO:0000256" key="3">
    <source>
        <dbReference type="ARBA" id="ARBA00022670"/>
    </source>
</evidence>
<dbReference type="InterPro" id="IPR001872">
    <property type="entry name" value="Peptidase_A8"/>
</dbReference>
<dbReference type="GO" id="GO:0005886">
    <property type="term" value="C:plasma membrane"/>
    <property type="evidence" value="ECO:0007669"/>
    <property type="project" value="UniProtKB-SubCell"/>
</dbReference>
<feature type="transmembrane region" description="Helical" evidence="9">
    <location>
        <begin position="129"/>
        <end position="149"/>
    </location>
</feature>
<evidence type="ECO:0000256" key="8">
    <source>
        <dbReference type="ARBA" id="ARBA00023136"/>
    </source>
</evidence>
<comment type="function">
    <text evidence="9">This protein specifically catalyzes the removal of signal peptides from prolipoproteins.</text>
</comment>
<dbReference type="PANTHER" id="PTHR33695:SF1">
    <property type="entry name" value="LIPOPROTEIN SIGNAL PEPTIDASE"/>
    <property type="match status" value="1"/>
</dbReference>
<reference evidence="11" key="1">
    <citation type="journal article" date="2020" name="mSystems">
        <title>Genome- and Community-Level Interaction Insights into Carbon Utilization and Element Cycling Functions of Hydrothermarchaeota in Hydrothermal Sediment.</title>
        <authorList>
            <person name="Zhou Z."/>
            <person name="Liu Y."/>
            <person name="Xu W."/>
            <person name="Pan J."/>
            <person name="Luo Z.H."/>
            <person name="Li M."/>
        </authorList>
    </citation>
    <scope>NUCLEOTIDE SEQUENCE [LARGE SCALE GENOMIC DNA]</scope>
    <source>
        <strain evidence="11">SpSt-456</strain>
    </source>
</reference>
<evidence type="ECO:0000256" key="6">
    <source>
        <dbReference type="ARBA" id="ARBA00022801"/>
    </source>
</evidence>
<feature type="active site" evidence="9">
    <location>
        <position position="134"/>
    </location>
</feature>
<comment type="catalytic activity">
    <reaction evidence="9">
        <text>Release of signal peptides from bacterial membrane prolipoproteins. Hydrolyzes -Xaa-Yaa-Zaa-|-(S,diacylglyceryl)Cys-, in which Xaa is hydrophobic (preferably Leu), and Yaa (Ala or Ser) and Zaa (Gly or Ala) have small, neutral side chains.</text>
        <dbReference type="EC" id="3.4.23.36"/>
    </reaction>
</comment>
<dbReference type="Pfam" id="PF01252">
    <property type="entry name" value="Peptidase_A8"/>
    <property type="match status" value="1"/>
</dbReference>
<keyword evidence="7 9" id="KW-1133">Transmembrane helix</keyword>
<name>A0A831ZRK2_9BACT</name>
<proteinExistence type="inferred from homology"/>
<dbReference type="UniPathway" id="UPA00665"/>
<dbReference type="HAMAP" id="MF_00161">
    <property type="entry name" value="LspA"/>
    <property type="match status" value="1"/>
</dbReference>
<dbReference type="EC" id="3.4.23.36" evidence="9"/>
<keyword evidence="3 9" id="KW-0645">Protease</keyword>
<evidence type="ECO:0000256" key="9">
    <source>
        <dbReference type="HAMAP-Rule" id="MF_00161"/>
    </source>
</evidence>
<feature type="transmembrane region" description="Helical" evidence="9">
    <location>
        <begin position="60"/>
        <end position="80"/>
    </location>
</feature>
<keyword evidence="5 9" id="KW-0064">Aspartyl protease</keyword>
<keyword evidence="4 9" id="KW-0812">Transmembrane</keyword>
<keyword evidence="8 9" id="KW-0472">Membrane</keyword>
<protein>
    <recommendedName>
        <fullName evidence="9">Lipoprotein signal peptidase</fullName>
        <ecNumber evidence="9">3.4.23.36</ecNumber>
    </recommendedName>
    <alternativeName>
        <fullName evidence="9">Prolipoprotein signal peptidase</fullName>
    </alternativeName>
    <alternativeName>
        <fullName evidence="9">Signal peptidase II</fullName>
        <shortName evidence="9">SPase II</shortName>
    </alternativeName>
</protein>
<evidence type="ECO:0000256" key="4">
    <source>
        <dbReference type="ARBA" id="ARBA00022692"/>
    </source>
</evidence>
<evidence type="ECO:0000256" key="1">
    <source>
        <dbReference type="ARBA" id="ARBA00006139"/>
    </source>
</evidence>
<evidence type="ECO:0000256" key="2">
    <source>
        <dbReference type="ARBA" id="ARBA00022475"/>
    </source>
</evidence>